<evidence type="ECO:0000256" key="9">
    <source>
        <dbReference type="ARBA" id="ARBA00022840"/>
    </source>
</evidence>
<evidence type="ECO:0000256" key="11">
    <source>
        <dbReference type="ARBA" id="ARBA00035100"/>
    </source>
</evidence>
<evidence type="ECO:0000259" key="15">
    <source>
        <dbReference type="PROSITE" id="PS50851"/>
    </source>
</evidence>
<dbReference type="SMART" id="SM00387">
    <property type="entry name" value="HATPase_c"/>
    <property type="match status" value="1"/>
</dbReference>
<evidence type="ECO:0000256" key="12">
    <source>
        <dbReference type="PROSITE-ProRule" id="PRU00110"/>
    </source>
</evidence>
<dbReference type="CDD" id="cd00731">
    <property type="entry name" value="CheA_reg"/>
    <property type="match status" value="1"/>
</dbReference>
<evidence type="ECO:0000256" key="1">
    <source>
        <dbReference type="ARBA" id="ARBA00000085"/>
    </source>
</evidence>
<dbReference type="PANTHER" id="PTHR43395">
    <property type="entry name" value="SENSOR HISTIDINE KINASE CHEA"/>
    <property type="match status" value="1"/>
</dbReference>
<dbReference type="InterPro" id="IPR004358">
    <property type="entry name" value="Sig_transdc_His_kin-like_C"/>
</dbReference>
<evidence type="ECO:0000256" key="13">
    <source>
        <dbReference type="SAM" id="MobiDB-lite"/>
    </source>
</evidence>
<dbReference type="PROSITE" id="PS50109">
    <property type="entry name" value="HIS_KIN"/>
    <property type="match status" value="1"/>
</dbReference>
<dbReference type="RefSeq" id="WP_183986986.1">
    <property type="nucleotide sequence ID" value="NZ_JACIEV010000012.1"/>
</dbReference>
<dbReference type="Gene3D" id="3.30.565.10">
    <property type="entry name" value="Histidine kinase-like ATPase, C-terminal domain"/>
    <property type="match status" value="1"/>
</dbReference>
<dbReference type="GO" id="GO:0005737">
    <property type="term" value="C:cytoplasm"/>
    <property type="evidence" value="ECO:0007669"/>
    <property type="project" value="InterPro"/>
</dbReference>
<dbReference type="PANTHER" id="PTHR43395:SF10">
    <property type="entry name" value="CHEMOTAXIS PROTEIN CHEA"/>
    <property type="match status" value="1"/>
</dbReference>
<dbReference type="InterPro" id="IPR051315">
    <property type="entry name" value="Bact_Chemotaxis_CheA"/>
</dbReference>
<evidence type="ECO:0000259" key="14">
    <source>
        <dbReference type="PROSITE" id="PS50109"/>
    </source>
</evidence>
<protein>
    <recommendedName>
        <fullName evidence="3">Chemotaxis protein CheA</fullName>
        <ecNumber evidence="2">2.7.13.3</ecNumber>
    </recommendedName>
</protein>
<evidence type="ECO:0000256" key="4">
    <source>
        <dbReference type="ARBA" id="ARBA00022500"/>
    </source>
</evidence>
<dbReference type="Pfam" id="PF01627">
    <property type="entry name" value="Hpt"/>
    <property type="match status" value="1"/>
</dbReference>
<dbReference type="EC" id="2.7.13.3" evidence="2"/>
<evidence type="ECO:0000256" key="6">
    <source>
        <dbReference type="ARBA" id="ARBA00022679"/>
    </source>
</evidence>
<dbReference type="GO" id="GO:0005524">
    <property type="term" value="F:ATP binding"/>
    <property type="evidence" value="ECO:0007669"/>
    <property type="project" value="UniProtKB-KW"/>
</dbReference>
<dbReference type="SUPFAM" id="SSF47384">
    <property type="entry name" value="Homodimeric domain of signal transducing histidine kinase"/>
    <property type="match status" value="1"/>
</dbReference>
<dbReference type="SMART" id="SM00260">
    <property type="entry name" value="CheW"/>
    <property type="match status" value="1"/>
</dbReference>
<comment type="function">
    <text evidence="11">Involved in the transmission of sensory signals from the chemoreceptors to the flagellar motors. CheA is autophosphorylated; it can transfer its phosphate group to either CheB or CheY.</text>
</comment>
<dbReference type="PROSITE" id="PS50851">
    <property type="entry name" value="CHEW"/>
    <property type="match status" value="1"/>
</dbReference>
<evidence type="ECO:0000313" key="18">
    <source>
        <dbReference type="Proteomes" id="UP000529795"/>
    </source>
</evidence>
<dbReference type="Pfam" id="PF02518">
    <property type="entry name" value="HATPase_c"/>
    <property type="match status" value="1"/>
</dbReference>
<dbReference type="Proteomes" id="UP000529795">
    <property type="component" value="Unassembled WGS sequence"/>
</dbReference>
<feature type="domain" description="CheW-like" evidence="15">
    <location>
        <begin position="547"/>
        <end position="683"/>
    </location>
</feature>
<evidence type="ECO:0000256" key="8">
    <source>
        <dbReference type="ARBA" id="ARBA00022777"/>
    </source>
</evidence>
<dbReference type="InterPro" id="IPR037006">
    <property type="entry name" value="CheA-like_homodim_sf"/>
</dbReference>
<keyword evidence="5 12" id="KW-0597">Phosphoprotein</keyword>
<dbReference type="Pfam" id="PF02895">
    <property type="entry name" value="H-kinase_dim"/>
    <property type="match status" value="1"/>
</dbReference>
<accession>A0A840FBR0</accession>
<dbReference type="Gene3D" id="2.30.30.40">
    <property type="entry name" value="SH3 Domains"/>
    <property type="match status" value="1"/>
</dbReference>
<evidence type="ECO:0000256" key="7">
    <source>
        <dbReference type="ARBA" id="ARBA00022741"/>
    </source>
</evidence>
<evidence type="ECO:0000256" key="2">
    <source>
        <dbReference type="ARBA" id="ARBA00012438"/>
    </source>
</evidence>
<keyword evidence="4" id="KW-0145">Chemotaxis</keyword>
<dbReference type="Gene3D" id="1.10.287.560">
    <property type="entry name" value="Histidine kinase CheA-like, homodimeric domain"/>
    <property type="match status" value="1"/>
</dbReference>
<feature type="domain" description="HPt" evidence="16">
    <location>
        <begin position="1"/>
        <end position="103"/>
    </location>
</feature>
<feature type="compositionally biased region" description="Low complexity" evidence="13">
    <location>
        <begin position="268"/>
        <end position="293"/>
    </location>
</feature>
<dbReference type="InterPro" id="IPR002545">
    <property type="entry name" value="CheW-lke_dom"/>
</dbReference>
<dbReference type="PRINTS" id="PR00344">
    <property type="entry name" value="BCTRLSENSOR"/>
</dbReference>
<comment type="caution">
    <text evidence="17">The sequence shown here is derived from an EMBL/GenBank/DDBJ whole genome shotgun (WGS) entry which is preliminary data.</text>
</comment>
<evidence type="ECO:0000259" key="16">
    <source>
        <dbReference type="PROSITE" id="PS50894"/>
    </source>
</evidence>
<keyword evidence="6 17" id="KW-0808">Transferase</keyword>
<dbReference type="InterPro" id="IPR008207">
    <property type="entry name" value="Sig_transdc_His_kin_Hpt_dom"/>
</dbReference>
<evidence type="ECO:0000256" key="3">
    <source>
        <dbReference type="ARBA" id="ARBA00021495"/>
    </source>
</evidence>
<feature type="modified residue" description="Phosphohistidine" evidence="12">
    <location>
        <position position="46"/>
    </location>
</feature>
<keyword evidence="10" id="KW-0902">Two-component regulatory system</keyword>
<dbReference type="InterPro" id="IPR036061">
    <property type="entry name" value="CheW-like_dom_sf"/>
</dbReference>
<sequence length="690" mass="72740">MTLDEIQAVFFQECEEGVAAAETALLALKAGDRDGETINTIFRAVHSIKGGAGAFAFAALQSFTHHFETLLDKVRDGELAVTPTLADLLMAAFDILVDHVAAAREGSTPPPDEAMVAALQDALAGDVAHAPASATGDGLSFDLAAMMADTLAVAEEASEWTLSFTPTREDLANGGEPLLLIREILSLGGRIERVDVSRLPTLDQFEADAAWLGWTIAIPGTVEESAICDVFDFVADPASVRLVRGEEDAGGASFDEPSSPIAPPAPVAPVATVAPPTMPSPSLATTPSAPSEPRAATTAPAMIRVDLEKLDRLVDLVGELVITQAMLSQRLSSHGMAAAEELADIDQLTRELQDSAMAIRAQPVKSVFSRVPRIVRELEASTGKRVMLEVEGEATELDKTVIERIGEPLTHLVRNCIDHGIELPADRVARGKPAEGRLRLAAEHKGSRIVISVSDDGAGIDRARVLAVAVERGIVAPDARLTDDEIDQLIFAPGFSTARTVSNISGRGVGMDVVRQNVQGLGGRISIQSMPGAGSTFALALPLTLAIVDGMIVRVADQTYIIPLTHVVESLRPETGAVQRTGFGTSVLNVRGAFLPVLSVAEQLHVRGGVTEPSEAVLIVVETENSGTAILMVDAIVDQRQVVIKSLETHYQQVDGVAGATILGDGHVALILDVEGIVALRGSMQWLKAS</sequence>
<dbReference type="InterPro" id="IPR004105">
    <property type="entry name" value="CheA-like_dim"/>
</dbReference>
<dbReference type="CDD" id="cd00088">
    <property type="entry name" value="HPT"/>
    <property type="match status" value="1"/>
</dbReference>
<feature type="domain" description="Histidine kinase" evidence="14">
    <location>
        <begin position="340"/>
        <end position="545"/>
    </location>
</feature>
<name>A0A840FBR0_9SPHN</name>
<dbReference type="CDD" id="cd16916">
    <property type="entry name" value="HATPase_CheA-like"/>
    <property type="match status" value="1"/>
</dbReference>
<organism evidence="17 18">
    <name type="scientific">Sphingomonas jinjuensis</name>
    <dbReference type="NCBI Taxonomy" id="535907"/>
    <lineage>
        <taxon>Bacteria</taxon>
        <taxon>Pseudomonadati</taxon>
        <taxon>Pseudomonadota</taxon>
        <taxon>Alphaproteobacteria</taxon>
        <taxon>Sphingomonadales</taxon>
        <taxon>Sphingomonadaceae</taxon>
        <taxon>Sphingomonas</taxon>
    </lineage>
</organism>
<dbReference type="InterPro" id="IPR036641">
    <property type="entry name" value="HPT_dom_sf"/>
</dbReference>
<keyword evidence="18" id="KW-1185">Reference proteome</keyword>
<keyword evidence="8 17" id="KW-0418">Kinase</keyword>
<dbReference type="SMART" id="SM00073">
    <property type="entry name" value="HPT"/>
    <property type="match status" value="1"/>
</dbReference>
<dbReference type="SUPFAM" id="SSF47226">
    <property type="entry name" value="Histidine-containing phosphotransfer domain, HPT domain"/>
    <property type="match status" value="1"/>
</dbReference>
<dbReference type="GO" id="GO:0006935">
    <property type="term" value="P:chemotaxis"/>
    <property type="evidence" value="ECO:0007669"/>
    <property type="project" value="UniProtKB-KW"/>
</dbReference>
<dbReference type="Pfam" id="PF01584">
    <property type="entry name" value="CheW"/>
    <property type="match status" value="1"/>
</dbReference>
<comment type="catalytic activity">
    <reaction evidence="1">
        <text>ATP + protein L-histidine = ADP + protein N-phospho-L-histidine.</text>
        <dbReference type="EC" id="2.7.13.3"/>
    </reaction>
</comment>
<keyword evidence="7" id="KW-0547">Nucleotide-binding</keyword>
<feature type="region of interest" description="Disordered" evidence="13">
    <location>
        <begin position="249"/>
        <end position="297"/>
    </location>
</feature>
<dbReference type="SUPFAM" id="SSF50341">
    <property type="entry name" value="CheW-like"/>
    <property type="match status" value="1"/>
</dbReference>
<dbReference type="InterPro" id="IPR036890">
    <property type="entry name" value="HATPase_C_sf"/>
</dbReference>
<dbReference type="SMART" id="SM01231">
    <property type="entry name" value="H-kinase_dim"/>
    <property type="match status" value="1"/>
</dbReference>
<evidence type="ECO:0000256" key="5">
    <source>
        <dbReference type="ARBA" id="ARBA00022553"/>
    </source>
</evidence>
<reference evidence="17 18" key="1">
    <citation type="submission" date="2020-08" db="EMBL/GenBank/DDBJ databases">
        <title>Genomic Encyclopedia of Type Strains, Phase IV (KMG-IV): sequencing the most valuable type-strain genomes for metagenomic binning, comparative biology and taxonomic classification.</title>
        <authorList>
            <person name="Goeker M."/>
        </authorList>
    </citation>
    <scope>NUCLEOTIDE SEQUENCE [LARGE SCALE GENOMIC DNA]</scope>
    <source>
        <strain evidence="17 18">YC6723</strain>
    </source>
</reference>
<dbReference type="FunFam" id="3.30.565.10:FF:000016">
    <property type="entry name" value="Chemotaxis protein CheA, putative"/>
    <property type="match status" value="1"/>
</dbReference>
<evidence type="ECO:0000256" key="10">
    <source>
        <dbReference type="ARBA" id="ARBA00023012"/>
    </source>
</evidence>
<gene>
    <name evidence="17" type="ORF">GGQ80_003383</name>
</gene>
<keyword evidence="9" id="KW-0067">ATP-binding</keyword>
<proteinExistence type="predicted"/>
<dbReference type="Gene3D" id="1.20.120.160">
    <property type="entry name" value="HPT domain"/>
    <property type="match status" value="1"/>
</dbReference>
<dbReference type="InterPro" id="IPR005467">
    <property type="entry name" value="His_kinase_dom"/>
</dbReference>
<dbReference type="InterPro" id="IPR036097">
    <property type="entry name" value="HisK_dim/P_sf"/>
</dbReference>
<evidence type="ECO:0000313" key="17">
    <source>
        <dbReference type="EMBL" id="MBB4155460.1"/>
    </source>
</evidence>
<dbReference type="InterPro" id="IPR003594">
    <property type="entry name" value="HATPase_dom"/>
</dbReference>
<dbReference type="EMBL" id="JACIEV010000012">
    <property type="protein sequence ID" value="MBB4155460.1"/>
    <property type="molecule type" value="Genomic_DNA"/>
</dbReference>
<dbReference type="GO" id="GO:0000155">
    <property type="term" value="F:phosphorelay sensor kinase activity"/>
    <property type="evidence" value="ECO:0007669"/>
    <property type="project" value="InterPro"/>
</dbReference>
<dbReference type="AlphaFoldDB" id="A0A840FBR0"/>
<dbReference type="PROSITE" id="PS50894">
    <property type="entry name" value="HPT"/>
    <property type="match status" value="1"/>
</dbReference>
<dbReference type="SUPFAM" id="SSF55874">
    <property type="entry name" value="ATPase domain of HSP90 chaperone/DNA topoisomerase II/histidine kinase"/>
    <property type="match status" value="1"/>
</dbReference>